<evidence type="ECO:0000313" key="1">
    <source>
        <dbReference type="EMBL" id="RLN19898.1"/>
    </source>
</evidence>
<evidence type="ECO:0000313" key="2">
    <source>
        <dbReference type="Proteomes" id="UP000275267"/>
    </source>
</evidence>
<reference evidence="2" key="1">
    <citation type="journal article" date="2019" name="Nat. Commun.">
        <title>The genome of broomcorn millet.</title>
        <authorList>
            <person name="Zou C."/>
            <person name="Miki D."/>
            <person name="Li D."/>
            <person name="Tang Q."/>
            <person name="Xiao L."/>
            <person name="Rajput S."/>
            <person name="Deng P."/>
            <person name="Jia W."/>
            <person name="Huang R."/>
            <person name="Zhang M."/>
            <person name="Sun Y."/>
            <person name="Hu J."/>
            <person name="Fu X."/>
            <person name="Schnable P.S."/>
            <person name="Li F."/>
            <person name="Zhang H."/>
            <person name="Feng B."/>
            <person name="Zhu X."/>
            <person name="Liu R."/>
            <person name="Schnable J.C."/>
            <person name="Zhu J.-K."/>
            <person name="Zhang H."/>
        </authorList>
    </citation>
    <scope>NUCLEOTIDE SEQUENCE [LARGE SCALE GENOMIC DNA]</scope>
</reference>
<dbReference type="STRING" id="4540.A0A3L6SFY1"/>
<dbReference type="Proteomes" id="UP000275267">
    <property type="component" value="Unassembled WGS sequence"/>
</dbReference>
<dbReference type="PANTHER" id="PTHR33074:SF102">
    <property type="entry name" value="DUF1618 DOMAIN-CONTAINING PROTEIN"/>
    <property type="match status" value="1"/>
</dbReference>
<dbReference type="OrthoDB" id="692191at2759"/>
<dbReference type="PANTHER" id="PTHR33074">
    <property type="entry name" value="EXPRESSED PROTEIN-RELATED"/>
    <property type="match status" value="1"/>
</dbReference>
<name>A0A3L6SFY1_PANMI</name>
<organism evidence="1 2">
    <name type="scientific">Panicum miliaceum</name>
    <name type="common">Proso millet</name>
    <name type="synonym">Broomcorn millet</name>
    <dbReference type="NCBI Taxonomy" id="4540"/>
    <lineage>
        <taxon>Eukaryota</taxon>
        <taxon>Viridiplantae</taxon>
        <taxon>Streptophyta</taxon>
        <taxon>Embryophyta</taxon>
        <taxon>Tracheophyta</taxon>
        <taxon>Spermatophyta</taxon>
        <taxon>Magnoliopsida</taxon>
        <taxon>Liliopsida</taxon>
        <taxon>Poales</taxon>
        <taxon>Poaceae</taxon>
        <taxon>PACMAD clade</taxon>
        <taxon>Panicoideae</taxon>
        <taxon>Panicodae</taxon>
        <taxon>Paniceae</taxon>
        <taxon>Panicinae</taxon>
        <taxon>Panicum</taxon>
        <taxon>Panicum sect. Panicum</taxon>
    </lineage>
</organism>
<proteinExistence type="predicted"/>
<keyword evidence="2" id="KW-1185">Reference proteome</keyword>
<dbReference type="AlphaFoldDB" id="A0A3L6SFY1"/>
<sequence>MRTGQAVGVSSWLADPPAVSHLCIHFPGMKVTDLMDEPLVVGAGKDIAVIRIAYTYGARPIESMADLGVTDFDYLVYRAHTEKPSLQLLPNPKPLFFEPREIGFLPSVDGGGDFMMAVVHPQTVQLHDGFIRLIEIEEMAMVDAARASNGPRNRAVGTRTTESYKPGGWIAVTRKTATSSNQWIKDCTVYVSKGSILPVVMHNHPEKFRIGKPCAGWPCLEYA</sequence>
<dbReference type="EMBL" id="PQIB02000005">
    <property type="protein sequence ID" value="RLN19898.1"/>
    <property type="molecule type" value="Genomic_DNA"/>
</dbReference>
<protein>
    <recommendedName>
        <fullName evidence="3">DUF1618 domain-containing protein</fullName>
    </recommendedName>
</protein>
<accession>A0A3L6SFY1</accession>
<evidence type="ECO:0008006" key="3">
    <source>
        <dbReference type="Google" id="ProtNLM"/>
    </source>
</evidence>
<gene>
    <name evidence="1" type="ORF">C2845_PM02G32540</name>
</gene>
<comment type="caution">
    <text evidence="1">The sequence shown here is derived from an EMBL/GenBank/DDBJ whole genome shotgun (WGS) entry which is preliminary data.</text>
</comment>